<proteinExistence type="predicted"/>
<dbReference type="AlphaFoldDB" id="A0AAQ3S7F4"/>
<reference evidence="1 2" key="1">
    <citation type="journal article" date="2023" name="Life. Sci Alliance">
        <title>Evolutionary insights into 3D genome organization and epigenetic landscape of Vigna mungo.</title>
        <authorList>
            <person name="Junaid A."/>
            <person name="Singh B."/>
            <person name="Bhatia S."/>
        </authorList>
    </citation>
    <scope>NUCLEOTIDE SEQUENCE [LARGE SCALE GENOMIC DNA]</scope>
    <source>
        <strain evidence="1">Urdbean</strain>
    </source>
</reference>
<sequence length="117" mass="13064">MAASFATLPPYCSIQKRPFTFQHHLITFGLSSNTKLILRALPHIALQNHASQAITDIKTKFLNAFVDSAFEFVDQLVLPSQTNFAPVEELKEAMDISDIEGHMPDNFPEGVYIRNGS</sequence>
<gene>
    <name evidence="1" type="ORF">V8G54_005818</name>
</gene>
<evidence type="ECO:0000313" key="1">
    <source>
        <dbReference type="EMBL" id="WVZ18496.1"/>
    </source>
</evidence>
<evidence type="ECO:0000313" key="2">
    <source>
        <dbReference type="Proteomes" id="UP001374535"/>
    </source>
</evidence>
<protein>
    <submittedName>
        <fullName evidence="1">Uncharacterized protein</fullName>
    </submittedName>
</protein>
<dbReference type="EMBL" id="CP144699">
    <property type="protein sequence ID" value="WVZ18496.1"/>
    <property type="molecule type" value="Genomic_DNA"/>
</dbReference>
<accession>A0AAQ3S7F4</accession>
<name>A0AAQ3S7F4_VIGMU</name>
<organism evidence="1 2">
    <name type="scientific">Vigna mungo</name>
    <name type="common">Black gram</name>
    <name type="synonym">Phaseolus mungo</name>
    <dbReference type="NCBI Taxonomy" id="3915"/>
    <lineage>
        <taxon>Eukaryota</taxon>
        <taxon>Viridiplantae</taxon>
        <taxon>Streptophyta</taxon>
        <taxon>Embryophyta</taxon>
        <taxon>Tracheophyta</taxon>
        <taxon>Spermatophyta</taxon>
        <taxon>Magnoliopsida</taxon>
        <taxon>eudicotyledons</taxon>
        <taxon>Gunneridae</taxon>
        <taxon>Pentapetalae</taxon>
        <taxon>rosids</taxon>
        <taxon>fabids</taxon>
        <taxon>Fabales</taxon>
        <taxon>Fabaceae</taxon>
        <taxon>Papilionoideae</taxon>
        <taxon>50 kb inversion clade</taxon>
        <taxon>NPAAA clade</taxon>
        <taxon>indigoferoid/millettioid clade</taxon>
        <taxon>Phaseoleae</taxon>
        <taxon>Vigna</taxon>
    </lineage>
</organism>
<dbReference type="Proteomes" id="UP001374535">
    <property type="component" value="Chromosome 2"/>
</dbReference>
<keyword evidence="2" id="KW-1185">Reference proteome</keyword>